<dbReference type="STRING" id="582851.GCA_900162665_02548"/>
<dbReference type="OrthoDB" id="5506143at2"/>
<name>A0A511ZDS1_9BACI</name>
<dbReference type="EMBL" id="BJYM01000001">
    <property type="protein sequence ID" value="GEN85580.1"/>
    <property type="molecule type" value="Genomic_DNA"/>
</dbReference>
<accession>A0A511ZDS1</accession>
<dbReference type="PIRSF" id="PIRSF030140">
    <property type="entry name" value="UCP030140"/>
    <property type="match status" value="1"/>
</dbReference>
<dbReference type="CDD" id="cd11527">
    <property type="entry name" value="NTP-PPase_dUTPase"/>
    <property type="match status" value="1"/>
</dbReference>
<reference evidence="1 2" key="1">
    <citation type="submission" date="2019-07" db="EMBL/GenBank/DDBJ databases">
        <title>Whole genome shotgun sequence of Oceanobacillus sojae NBRC 105379.</title>
        <authorList>
            <person name="Hosoyama A."/>
            <person name="Uohara A."/>
            <person name="Ohji S."/>
            <person name="Ichikawa N."/>
        </authorList>
    </citation>
    <scope>NUCLEOTIDE SEQUENCE [LARGE SCALE GENOMIC DNA]</scope>
    <source>
        <strain evidence="1 2">NBRC 105379</strain>
    </source>
</reference>
<evidence type="ECO:0000313" key="1">
    <source>
        <dbReference type="EMBL" id="GEN85580.1"/>
    </source>
</evidence>
<dbReference type="InterPro" id="IPR016947">
    <property type="entry name" value="UCP030140"/>
</dbReference>
<proteinExistence type="predicted"/>
<protein>
    <recommendedName>
        <fullName evidence="3">dUTPase</fullName>
    </recommendedName>
</protein>
<sequence length="163" mass="19500">MDWNQLFEMQKKLDTYIENNHDLSSVNLFHEKHLALLVELGELANETRCFKFWSTKARNNQQDILEEYVDVLHFLMSIGIENGYIYQADGKIKPEENMTESECFYQVYRKAIAYRDNPLNENYQQLFSWSLQLGNQLGFADSDIQKAYWEKNQINYQRQDQGY</sequence>
<dbReference type="Pfam" id="PF08761">
    <property type="entry name" value="dUTPase_2"/>
    <property type="match status" value="1"/>
</dbReference>
<organism evidence="1 2">
    <name type="scientific">Oceanobacillus sojae</name>
    <dbReference type="NCBI Taxonomy" id="582851"/>
    <lineage>
        <taxon>Bacteria</taxon>
        <taxon>Bacillati</taxon>
        <taxon>Bacillota</taxon>
        <taxon>Bacilli</taxon>
        <taxon>Bacillales</taxon>
        <taxon>Bacillaceae</taxon>
        <taxon>Oceanobacillus</taxon>
    </lineage>
</organism>
<evidence type="ECO:0000313" key="2">
    <source>
        <dbReference type="Proteomes" id="UP000321558"/>
    </source>
</evidence>
<dbReference type="SUPFAM" id="SSF101386">
    <property type="entry name" value="all-alpha NTP pyrophosphatases"/>
    <property type="match status" value="1"/>
</dbReference>
<dbReference type="Proteomes" id="UP000321558">
    <property type="component" value="Unassembled WGS sequence"/>
</dbReference>
<dbReference type="AlphaFoldDB" id="A0A511ZDS1"/>
<dbReference type="Gene3D" id="1.10.4010.10">
    <property type="entry name" value="Type II deoxyuridine triphosphatase"/>
    <property type="match status" value="1"/>
</dbReference>
<dbReference type="InterPro" id="IPR014871">
    <property type="entry name" value="dUTPase/dCTP_pyrophosphatase"/>
</dbReference>
<keyword evidence="2" id="KW-1185">Reference proteome</keyword>
<gene>
    <name evidence="1" type="ORF">OSO01_03190</name>
</gene>
<evidence type="ECO:0008006" key="3">
    <source>
        <dbReference type="Google" id="ProtNLM"/>
    </source>
</evidence>
<dbReference type="RefSeq" id="WP_147207971.1">
    <property type="nucleotide sequence ID" value="NZ_BJYM01000001.1"/>
</dbReference>
<comment type="caution">
    <text evidence="1">The sequence shown here is derived from an EMBL/GenBank/DDBJ whole genome shotgun (WGS) entry which is preliminary data.</text>
</comment>